<dbReference type="CDD" id="cd05825">
    <property type="entry name" value="LbH_wcaF_like"/>
    <property type="match status" value="1"/>
</dbReference>
<dbReference type="Proteomes" id="UP000248882">
    <property type="component" value="Unassembled WGS sequence"/>
</dbReference>
<dbReference type="AlphaFoldDB" id="A0A2W7R8R8"/>
<dbReference type="GO" id="GO:0005829">
    <property type="term" value="C:cytosol"/>
    <property type="evidence" value="ECO:0007669"/>
    <property type="project" value="TreeGrafter"/>
</dbReference>
<dbReference type="RefSeq" id="WP_111319306.1">
    <property type="nucleotide sequence ID" value="NZ_QKZT01000008.1"/>
</dbReference>
<dbReference type="InterPro" id="IPR011004">
    <property type="entry name" value="Trimer_LpxA-like_sf"/>
</dbReference>
<dbReference type="InterPro" id="IPR051159">
    <property type="entry name" value="Hexapeptide_acetyltransf"/>
</dbReference>
<evidence type="ECO:0000313" key="4">
    <source>
        <dbReference type="Proteomes" id="UP000248882"/>
    </source>
</evidence>
<name>A0A2W7R8R8_9BACT</name>
<evidence type="ECO:0000313" key="3">
    <source>
        <dbReference type="EMBL" id="PZX52077.1"/>
    </source>
</evidence>
<dbReference type="OrthoDB" id="9814490at2"/>
<evidence type="ECO:0000256" key="1">
    <source>
        <dbReference type="ARBA" id="ARBA00007274"/>
    </source>
</evidence>
<protein>
    <submittedName>
        <fullName evidence="3">Putative colanic acid biosynthesis acetyltransferase WcaF</fullName>
    </submittedName>
</protein>
<gene>
    <name evidence="3" type="ORF">LV85_02227</name>
</gene>
<proteinExistence type="inferred from homology"/>
<dbReference type="Gene3D" id="2.160.10.10">
    <property type="entry name" value="Hexapeptide repeat proteins"/>
    <property type="match status" value="1"/>
</dbReference>
<dbReference type="SUPFAM" id="SSF51161">
    <property type="entry name" value="Trimeric LpxA-like enzymes"/>
    <property type="match status" value="1"/>
</dbReference>
<reference evidence="3 4" key="1">
    <citation type="submission" date="2018-06" db="EMBL/GenBank/DDBJ databases">
        <title>Genomic Encyclopedia of Archaeal and Bacterial Type Strains, Phase II (KMG-II): from individual species to whole genera.</title>
        <authorList>
            <person name="Goeker M."/>
        </authorList>
    </citation>
    <scope>NUCLEOTIDE SEQUENCE [LARGE SCALE GENOMIC DNA]</scope>
    <source>
        <strain evidence="3 4">DSM 19830</strain>
    </source>
</reference>
<dbReference type="InterPro" id="IPR001451">
    <property type="entry name" value="Hexapep"/>
</dbReference>
<evidence type="ECO:0000256" key="2">
    <source>
        <dbReference type="ARBA" id="ARBA00022679"/>
    </source>
</evidence>
<keyword evidence="4" id="KW-1185">Reference proteome</keyword>
<accession>A0A2W7R8R8</accession>
<sequence>MSTTQKFTKIDLLTARNSLNGPSFSFKNRVGRLIWWLVCLLFFRYTPKNFHVWRRAILRLFGAQIGRKCHIYPKARIWAPWNLKMEDESSIADGSIIYSQDLIHIGFRTIISQGVHICAGTHDHRYRGFPLITKPIYIGDWVWIAAEAFIHPGVSIGDGCVIGARSVVTKNMPKWMVCSGFPCEPLKPRIFLD</sequence>
<dbReference type="PANTHER" id="PTHR23416">
    <property type="entry name" value="SIALIC ACID SYNTHASE-RELATED"/>
    <property type="match status" value="1"/>
</dbReference>
<comment type="caution">
    <text evidence="3">The sequence shown here is derived from an EMBL/GenBank/DDBJ whole genome shotgun (WGS) entry which is preliminary data.</text>
</comment>
<dbReference type="PANTHER" id="PTHR23416:SF23">
    <property type="entry name" value="ACETYLTRANSFERASE C18B11.09C-RELATED"/>
    <property type="match status" value="1"/>
</dbReference>
<keyword evidence="2 3" id="KW-0808">Transferase</keyword>
<dbReference type="GO" id="GO:0008374">
    <property type="term" value="F:O-acyltransferase activity"/>
    <property type="evidence" value="ECO:0007669"/>
    <property type="project" value="TreeGrafter"/>
</dbReference>
<dbReference type="Pfam" id="PF00132">
    <property type="entry name" value="Hexapep"/>
    <property type="match status" value="1"/>
</dbReference>
<comment type="similarity">
    <text evidence="1">Belongs to the transferase hexapeptide repeat family.</text>
</comment>
<dbReference type="EMBL" id="QKZT01000008">
    <property type="protein sequence ID" value="PZX52077.1"/>
    <property type="molecule type" value="Genomic_DNA"/>
</dbReference>
<organism evidence="3 4">
    <name type="scientific">Algoriphagus chordae</name>
    <dbReference type="NCBI Taxonomy" id="237019"/>
    <lineage>
        <taxon>Bacteria</taxon>
        <taxon>Pseudomonadati</taxon>
        <taxon>Bacteroidota</taxon>
        <taxon>Cytophagia</taxon>
        <taxon>Cytophagales</taxon>
        <taxon>Cyclobacteriaceae</taxon>
        <taxon>Algoriphagus</taxon>
    </lineage>
</organism>